<dbReference type="EMBL" id="DXGH01000007">
    <property type="protein sequence ID" value="HIW80170.1"/>
    <property type="molecule type" value="Genomic_DNA"/>
</dbReference>
<evidence type="ECO:0000313" key="3">
    <source>
        <dbReference type="EMBL" id="HIW80170.1"/>
    </source>
</evidence>
<accession>A0A9D1R387</accession>
<keyword evidence="1" id="KW-0175">Coiled coil</keyword>
<gene>
    <name evidence="3" type="ORF">H9742_01365</name>
</gene>
<dbReference type="AlphaFoldDB" id="A0A9D1R387"/>
<dbReference type="InterPro" id="IPR018760">
    <property type="entry name" value="DUF2326"/>
</dbReference>
<reference evidence="3" key="2">
    <citation type="submission" date="2021-04" db="EMBL/GenBank/DDBJ databases">
        <authorList>
            <person name="Gilroy R."/>
        </authorList>
    </citation>
    <scope>NUCLEOTIDE SEQUENCE</scope>
    <source>
        <strain evidence="3">CHK195-6426</strain>
    </source>
</reference>
<comment type="caution">
    <text evidence="3">The sequence shown here is derived from an EMBL/GenBank/DDBJ whole genome shotgun (WGS) entry which is preliminary data.</text>
</comment>
<feature type="coiled-coil region" evidence="1">
    <location>
        <begin position="215"/>
        <end position="278"/>
    </location>
</feature>
<evidence type="ECO:0000259" key="2">
    <source>
        <dbReference type="Pfam" id="PF10088"/>
    </source>
</evidence>
<proteinExistence type="predicted"/>
<feature type="domain" description="DUF2326" evidence="2">
    <location>
        <begin position="438"/>
        <end position="532"/>
    </location>
</feature>
<feature type="coiled-coil region" evidence="1">
    <location>
        <begin position="327"/>
        <end position="354"/>
    </location>
</feature>
<name>A0A9D1R387_9FIRM</name>
<reference evidence="3" key="1">
    <citation type="journal article" date="2021" name="PeerJ">
        <title>Extensive microbial diversity within the chicken gut microbiome revealed by metagenomics and culture.</title>
        <authorList>
            <person name="Gilroy R."/>
            <person name="Ravi A."/>
            <person name="Getino M."/>
            <person name="Pursley I."/>
            <person name="Horton D.L."/>
            <person name="Alikhan N.F."/>
            <person name="Baker D."/>
            <person name="Gharbi K."/>
            <person name="Hall N."/>
            <person name="Watson M."/>
            <person name="Adriaenssens E.M."/>
            <person name="Foster-Nyarko E."/>
            <person name="Jarju S."/>
            <person name="Secka A."/>
            <person name="Antonio M."/>
            <person name="Oren A."/>
            <person name="Chaudhuri R.R."/>
            <person name="La Ragione R."/>
            <person name="Hildebrand F."/>
            <person name="Pallen M.J."/>
        </authorList>
    </citation>
    <scope>NUCLEOTIDE SEQUENCE</scope>
    <source>
        <strain evidence="3">CHK195-6426</strain>
    </source>
</reference>
<protein>
    <submittedName>
        <fullName evidence="3">DUF2326 domain-containing protein</fullName>
    </submittedName>
</protein>
<evidence type="ECO:0000256" key="1">
    <source>
        <dbReference type="SAM" id="Coils"/>
    </source>
</evidence>
<evidence type="ECO:0000313" key="4">
    <source>
        <dbReference type="Proteomes" id="UP000824265"/>
    </source>
</evidence>
<sequence length="554" mass="63752">MLLEIRCDEFKDEGKVRDPIIFHPGLNTIMGASRASNSIGKTTFLLVIDFAFGGRDYVMLNNDVTKNVGEHSIEFAFQFGDDIYHFSRSTNDLNYVYECDENFQRKPNSRMYIDTYCEFLAKQYQMDNLTATFRELVSGYFRIYGRNNYDERHPLRAHGNDTMEAGIRRLLQLYGKYGAIGDLAALYEAALEKETTHKNALKHQYIRGVTNALDYEANKKKIAELQERKEKLASDSAEGLLDMDSVQASRLSEIKKMLAGLRRQRGKLRSQIRAMESDMEMDESSFKRDYGELREFFPEADIRHIEEIDAFHRQLKSVLKSQYRDNQKKLNDALELLDMQITVLEREVSEISDEPHLTKAVLDDYASLDREMKNLRDANEYYESHKVLHQTTADLQARLDKLVNETTAELQTDINIALRDLNKKVCEPGISAPRLTINGAKTYTYSIKNDTGTGSQTRGMLLFDLLSLENTNLPAVIEDSMSLKQVEDQVILNIFGLFNESKKQVFVTIDKGESYSEDQTIPEILKRTTVLELSAGHELYGRPWNKENSKEDKK</sequence>
<dbReference type="Proteomes" id="UP000824265">
    <property type="component" value="Unassembled WGS sequence"/>
</dbReference>
<dbReference type="Pfam" id="PF10088">
    <property type="entry name" value="DUF2326"/>
    <property type="match status" value="1"/>
</dbReference>
<dbReference type="InterPro" id="IPR027417">
    <property type="entry name" value="P-loop_NTPase"/>
</dbReference>
<dbReference type="Gene3D" id="3.40.50.300">
    <property type="entry name" value="P-loop containing nucleotide triphosphate hydrolases"/>
    <property type="match status" value="1"/>
</dbReference>
<organism evidence="3 4">
    <name type="scientific">Candidatus Acetatifactor stercoripullorum</name>
    <dbReference type="NCBI Taxonomy" id="2838414"/>
    <lineage>
        <taxon>Bacteria</taxon>
        <taxon>Bacillati</taxon>
        <taxon>Bacillota</taxon>
        <taxon>Clostridia</taxon>
        <taxon>Lachnospirales</taxon>
        <taxon>Lachnospiraceae</taxon>
        <taxon>Acetatifactor</taxon>
    </lineage>
</organism>